<dbReference type="InterPro" id="IPR006143">
    <property type="entry name" value="RND_pump_MFP"/>
</dbReference>
<proteinExistence type="inferred from homology"/>
<dbReference type="Gene3D" id="2.40.420.20">
    <property type="match status" value="1"/>
</dbReference>
<dbReference type="Gene3D" id="1.10.287.470">
    <property type="entry name" value="Helix hairpin bin"/>
    <property type="match status" value="1"/>
</dbReference>
<dbReference type="NCBIfam" id="TIGR01730">
    <property type="entry name" value="RND_mfp"/>
    <property type="match status" value="1"/>
</dbReference>
<dbReference type="Pfam" id="PF25954">
    <property type="entry name" value="Beta-barrel_RND_2"/>
    <property type="match status" value="1"/>
</dbReference>
<feature type="signal peptide" evidence="2">
    <location>
        <begin position="1"/>
        <end position="17"/>
    </location>
</feature>
<dbReference type="GO" id="GO:0015562">
    <property type="term" value="F:efflux transmembrane transporter activity"/>
    <property type="evidence" value="ECO:0007669"/>
    <property type="project" value="TreeGrafter"/>
</dbReference>
<dbReference type="Pfam" id="PF25973">
    <property type="entry name" value="BSH_CzcB"/>
    <property type="match status" value="1"/>
</dbReference>
<evidence type="ECO:0000259" key="3">
    <source>
        <dbReference type="Pfam" id="PF25954"/>
    </source>
</evidence>
<gene>
    <name evidence="6" type="ORF">DEO27_030875</name>
</gene>
<dbReference type="InterPro" id="IPR058637">
    <property type="entry name" value="YknX-like_C"/>
</dbReference>
<dbReference type="AlphaFoldDB" id="A0A5C1I844"/>
<name>A0A5C1I844_9SPHI</name>
<feature type="domain" description="CusB-like beta-barrel" evidence="3">
    <location>
        <begin position="212"/>
        <end position="284"/>
    </location>
</feature>
<evidence type="ECO:0000259" key="5">
    <source>
        <dbReference type="Pfam" id="PF25989"/>
    </source>
</evidence>
<dbReference type="EMBL" id="CP043450">
    <property type="protein sequence ID" value="QEM14235.1"/>
    <property type="molecule type" value="Genomic_DNA"/>
</dbReference>
<dbReference type="Gene3D" id="2.40.50.100">
    <property type="match status" value="1"/>
</dbReference>
<dbReference type="Gene3D" id="2.40.30.170">
    <property type="match status" value="1"/>
</dbReference>
<dbReference type="InterPro" id="IPR058647">
    <property type="entry name" value="BSH_CzcB-like"/>
</dbReference>
<dbReference type="PANTHER" id="PTHR30469:SF37">
    <property type="entry name" value="RAGD PROTEIN"/>
    <property type="match status" value="1"/>
</dbReference>
<reference evidence="6" key="1">
    <citation type="submission" date="2019-08" db="EMBL/GenBank/DDBJ databases">
        <title>Comparative genome analysis confer to the adaptation heavy metal polluted environment.</title>
        <authorList>
            <person name="Li Y."/>
        </authorList>
    </citation>
    <scope>NUCLEOTIDE SEQUENCE [LARGE SCALE GENOMIC DNA]</scope>
    <source>
        <strain evidence="6">P1</strain>
    </source>
</reference>
<feature type="chain" id="PRO_5022962089" evidence="2">
    <location>
        <begin position="18"/>
        <end position="361"/>
    </location>
</feature>
<evidence type="ECO:0000259" key="4">
    <source>
        <dbReference type="Pfam" id="PF25973"/>
    </source>
</evidence>
<keyword evidence="7" id="KW-1185">Reference proteome</keyword>
<evidence type="ECO:0000256" key="2">
    <source>
        <dbReference type="SAM" id="SignalP"/>
    </source>
</evidence>
<feature type="domain" description="YknX-like C-terminal permuted SH3-like" evidence="5">
    <location>
        <begin position="294"/>
        <end position="359"/>
    </location>
</feature>
<dbReference type="InterPro" id="IPR058792">
    <property type="entry name" value="Beta-barrel_RND_2"/>
</dbReference>
<feature type="domain" description="CzcB-like barrel-sandwich hybrid" evidence="4">
    <location>
        <begin position="60"/>
        <end position="193"/>
    </location>
</feature>
<dbReference type="Proteomes" id="UP000251402">
    <property type="component" value="Chromosome"/>
</dbReference>
<dbReference type="RefSeq" id="WP_112573145.1">
    <property type="nucleotide sequence ID" value="NZ_CP043450.1"/>
</dbReference>
<dbReference type="GO" id="GO:1990281">
    <property type="term" value="C:efflux pump complex"/>
    <property type="evidence" value="ECO:0007669"/>
    <property type="project" value="TreeGrafter"/>
</dbReference>
<protein>
    <submittedName>
        <fullName evidence="6">Efflux RND transporter periplasmic adaptor subunit</fullName>
    </submittedName>
</protein>
<evidence type="ECO:0000313" key="7">
    <source>
        <dbReference type="Proteomes" id="UP000251402"/>
    </source>
</evidence>
<dbReference type="KEGG" id="mrub:DEO27_030875"/>
<keyword evidence="2" id="KW-0732">Signal</keyword>
<comment type="similarity">
    <text evidence="1">Belongs to the membrane fusion protein (MFP) (TC 8.A.1) family.</text>
</comment>
<dbReference type="OrthoDB" id="9806939at2"/>
<sequence>MKSYQYILCMLAGSLFASCGSNQNKQPVQTIQTTPVIRLREGDLHTSMSIPGLLQPYQAVDLYAKVNGFIKTMTVDIGSQVHKGQLLITLEAPEMIAALKQSQEDLHTKEAIYRGSKATYDRLYRTSRTPGTISPNDLELAHAKMSADSASLLAARSAYQLSGDLKDYLEVRAPFDGVISSRNVYAGAYVTPSDKSSNKPMLTLQQQTKLRLVVDVPEAATAYFTDKDTVHFSVKTLPGKQFAAVVNRKSGSMDQTLRTEQMQMDIINNDRQLLPGMFAQVSLQLNNTQKTFIVPQSAVPQNSQRVFVIKVVNNKAQWVDVQKGRETADSLEVYGKLHTGDILVTNATDELKEGAPINVKK</sequence>
<organism evidence="6 7">
    <name type="scientific">Mucilaginibacter rubeus</name>
    <dbReference type="NCBI Taxonomy" id="2027860"/>
    <lineage>
        <taxon>Bacteria</taxon>
        <taxon>Pseudomonadati</taxon>
        <taxon>Bacteroidota</taxon>
        <taxon>Sphingobacteriia</taxon>
        <taxon>Sphingobacteriales</taxon>
        <taxon>Sphingobacteriaceae</taxon>
        <taxon>Mucilaginibacter</taxon>
    </lineage>
</organism>
<accession>A0A5C1I844</accession>
<dbReference type="Pfam" id="PF25989">
    <property type="entry name" value="YknX_C"/>
    <property type="match status" value="1"/>
</dbReference>
<dbReference type="PANTHER" id="PTHR30469">
    <property type="entry name" value="MULTIDRUG RESISTANCE PROTEIN MDTA"/>
    <property type="match status" value="1"/>
</dbReference>
<dbReference type="SUPFAM" id="SSF111369">
    <property type="entry name" value="HlyD-like secretion proteins"/>
    <property type="match status" value="1"/>
</dbReference>
<evidence type="ECO:0000256" key="1">
    <source>
        <dbReference type="ARBA" id="ARBA00009477"/>
    </source>
</evidence>
<evidence type="ECO:0000313" key="6">
    <source>
        <dbReference type="EMBL" id="QEM14235.1"/>
    </source>
</evidence>
<dbReference type="PROSITE" id="PS51257">
    <property type="entry name" value="PROKAR_LIPOPROTEIN"/>
    <property type="match status" value="1"/>
</dbReference>